<dbReference type="PROSITE" id="PS00922">
    <property type="entry name" value="TRANSGLYCOSYLASE"/>
    <property type="match status" value="1"/>
</dbReference>
<name>W7QFB0_9ALTE</name>
<evidence type="ECO:0000313" key="6">
    <source>
        <dbReference type="Proteomes" id="UP000019276"/>
    </source>
</evidence>
<accession>W7QFB0</accession>
<dbReference type="RefSeq" id="WP_051479595.1">
    <property type="nucleotide sequence ID" value="NZ_ARZY01000004.1"/>
</dbReference>
<dbReference type="eggNOG" id="COG0741">
    <property type="taxonomic scope" value="Bacteria"/>
</dbReference>
<dbReference type="Gene3D" id="1.10.530.10">
    <property type="match status" value="1"/>
</dbReference>
<dbReference type="InterPro" id="IPR008258">
    <property type="entry name" value="Transglycosylase_SLT_dom_1"/>
</dbReference>
<dbReference type="Pfam" id="PF11873">
    <property type="entry name" value="Mltc_N"/>
    <property type="match status" value="1"/>
</dbReference>
<comment type="similarity">
    <text evidence="1">Belongs to the transglycosylase Slt family.</text>
</comment>
<dbReference type="AlphaFoldDB" id="W7QFB0"/>
<reference evidence="5 6" key="1">
    <citation type="journal article" date="2014" name="Genome Announc.">
        <title>Draft Genome Sequence of the Agar-Degrading Bacterium Catenovulum sp. Strain DS-2, Isolated from Intestines of Haliotis diversicolor.</title>
        <authorList>
            <person name="Shan D."/>
            <person name="Li X."/>
            <person name="Gu Z."/>
            <person name="Wei G."/>
            <person name="Gao Z."/>
            <person name="Shao Z."/>
        </authorList>
    </citation>
    <scope>NUCLEOTIDE SEQUENCE [LARGE SCALE GENOMIC DNA]</scope>
    <source>
        <strain evidence="5 6">DS-2</strain>
    </source>
</reference>
<dbReference type="STRING" id="1328313.DS2_03735"/>
<dbReference type="GO" id="GO:0008933">
    <property type="term" value="F:peptidoglycan lytic transglycosylase activity"/>
    <property type="evidence" value="ECO:0007669"/>
    <property type="project" value="InterPro"/>
</dbReference>
<dbReference type="GO" id="GO:0016020">
    <property type="term" value="C:membrane"/>
    <property type="evidence" value="ECO:0007669"/>
    <property type="project" value="InterPro"/>
</dbReference>
<dbReference type="InterPro" id="IPR024570">
    <property type="entry name" value="Murein_transglycosylaseC_N"/>
</dbReference>
<feature type="domain" description="Transglycosylase SLT" evidence="3">
    <location>
        <begin position="264"/>
        <end position="385"/>
    </location>
</feature>
<evidence type="ECO:0000259" key="3">
    <source>
        <dbReference type="Pfam" id="PF01464"/>
    </source>
</evidence>
<evidence type="ECO:0000256" key="2">
    <source>
        <dbReference type="SAM" id="Coils"/>
    </source>
</evidence>
<gene>
    <name evidence="5" type="ORF">DS2_03735</name>
</gene>
<dbReference type="GO" id="GO:0000270">
    <property type="term" value="P:peptidoglycan metabolic process"/>
    <property type="evidence" value="ECO:0007669"/>
    <property type="project" value="InterPro"/>
</dbReference>
<dbReference type="CDD" id="cd16893">
    <property type="entry name" value="LT_MltC_MltE"/>
    <property type="match status" value="1"/>
</dbReference>
<dbReference type="OrthoDB" id="5620293at2"/>
<feature type="coiled-coil region" evidence="2">
    <location>
        <begin position="192"/>
        <end position="219"/>
    </location>
</feature>
<comment type="caution">
    <text evidence="5">The sequence shown here is derived from an EMBL/GenBank/DDBJ whole genome shotgun (WGS) entry which is preliminary data.</text>
</comment>
<dbReference type="InterPro" id="IPR000189">
    <property type="entry name" value="Transglyc_AS"/>
</dbReference>
<dbReference type="PANTHER" id="PTHR37423">
    <property type="entry name" value="SOLUBLE LYTIC MUREIN TRANSGLYCOSYLASE-RELATED"/>
    <property type="match status" value="1"/>
</dbReference>
<sequence>MHSVHKIIGIGALTVYLMLPVHLPANDGFADADDDFAAIDAMLDKQFAGTDVILERRFNAVEQAVERALKGLSNKIEVNWGAQELKLPSAHEWVDYTPDMQTRRMMDFEAGQLSIETVIQPNQSVSEVVFRLKQALTTARTDTTTHLQDKDQLGRAIQQELAKLPDRQAEANNHNRANATLPAQTDKPVLDNLVSNEQIEQVLQELEKLEAQNTIDDEQISQSTDAVAETRTVQVAQQPAKVIRINIPFLSGYQNELIQRNFSVIKRYSDKYNVPVSLVLAIIETESSFNPRATSPVPAFGLMQLVPRTAGIDAYRHVYGEKRVVEPEYLYNSEQNIELGVAYFDLLTTRYLRKVKDPLARFYCAVASYNTGVGNVAKTFTKNSKNFSKAAKIINKQSAEQVYQYLSVNLPALETRRYLDKVTKAKKRYAKWDEV</sequence>
<dbReference type="PANTHER" id="PTHR37423:SF2">
    <property type="entry name" value="MEMBRANE-BOUND LYTIC MUREIN TRANSGLYCOSYLASE C"/>
    <property type="match status" value="1"/>
</dbReference>
<dbReference type="Proteomes" id="UP000019276">
    <property type="component" value="Unassembled WGS sequence"/>
</dbReference>
<feature type="domain" description="Murein transglycosylase-C N-terminal" evidence="4">
    <location>
        <begin position="62"/>
        <end position="123"/>
    </location>
</feature>
<protein>
    <submittedName>
        <fullName evidence="5">Lytic transglycosylase catalytic subunit</fullName>
    </submittedName>
</protein>
<evidence type="ECO:0000259" key="4">
    <source>
        <dbReference type="Pfam" id="PF11873"/>
    </source>
</evidence>
<proteinExistence type="inferred from homology"/>
<evidence type="ECO:0000256" key="1">
    <source>
        <dbReference type="ARBA" id="ARBA00007734"/>
    </source>
</evidence>
<dbReference type="SUPFAM" id="SSF53955">
    <property type="entry name" value="Lysozyme-like"/>
    <property type="match status" value="1"/>
</dbReference>
<dbReference type="Pfam" id="PF01464">
    <property type="entry name" value="SLT"/>
    <property type="match status" value="1"/>
</dbReference>
<organism evidence="5 6">
    <name type="scientific">Catenovulum agarivorans DS-2</name>
    <dbReference type="NCBI Taxonomy" id="1328313"/>
    <lineage>
        <taxon>Bacteria</taxon>
        <taxon>Pseudomonadati</taxon>
        <taxon>Pseudomonadota</taxon>
        <taxon>Gammaproteobacteria</taxon>
        <taxon>Alteromonadales</taxon>
        <taxon>Alteromonadaceae</taxon>
        <taxon>Catenovulum</taxon>
    </lineage>
</organism>
<keyword evidence="2" id="KW-0175">Coiled coil</keyword>
<dbReference type="InterPro" id="IPR023346">
    <property type="entry name" value="Lysozyme-like_dom_sf"/>
</dbReference>
<keyword evidence="6" id="KW-1185">Reference proteome</keyword>
<dbReference type="EMBL" id="ARZY01000004">
    <property type="protein sequence ID" value="EWH11589.1"/>
    <property type="molecule type" value="Genomic_DNA"/>
</dbReference>
<evidence type="ECO:0000313" key="5">
    <source>
        <dbReference type="EMBL" id="EWH11589.1"/>
    </source>
</evidence>